<dbReference type="AlphaFoldDB" id="A0A8T2PUT0"/>
<keyword evidence="2" id="KW-1185">Reference proteome</keyword>
<accession>A0A8T2PUT0</accession>
<reference evidence="1" key="1">
    <citation type="thesis" date="2021" institute="BYU ScholarsArchive" country="Provo, UT, USA">
        <title>Applications of and Algorithms for Genome Assembly and Genomic Analyses with an Emphasis on Marine Teleosts.</title>
        <authorList>
            <person name="Pickett B.D."/>
        </authorList>
    </citation>
    <scope>NUCLEOTIDE SEQUENCE</scope>
    <source>
        <strain evidence="1">HI-2016</strain>
    </source>
</reference>
<dbReference type="Proteomes" id="UP000824540">
    <property type="component" value="Unassembled WGS sequence"/>
</dbReference>
<organism evidence="1 2">
    <name type="scientific">Albula glossodonta</name>
    <name type="common">roundjaw bonefish</name>
    <dbReference type="NCBI Taxonomy" id="121402"/>
    <lineage>
        <taxon>Eukaryota</taxon>
        <taxon>Metazoa</taxon>
        <taxon>Chordata</taxon>
        <taxon>Craniata</taxon>
        <taxon>Vertebrata</taxon>
        <taxon>Euteleostomi</taxon>
        <taxon>Actinopterygii</taxon>
        <taxon>Neopterygii</taxon>
        <taxon>Teleostei</taxon>
        <taxon>Albuliformes</taxon>
        <taxon>Albulidae</taxon>
        <taxon>Albula</taxon>
    </lineage>
</organism>
<evidence type="ECO:0000313" key="2">
    <source>
        <dbReference type="Proteomes" id="UP000824540"/>
    </source>
</evidence>
<sequence length="331" mass="36000">MCRTGATGVTATSAAAEALRNLDRNLHLTHQVSGRPAGTQSRGRGFVYQNMDVWSVVVGGWVWSHWVDTPNLLGVGDAPPLHKAGVTFCGWSLTKHSLMEPSGRIAEALVSVMCWFPTGQRHTRLSPGVIHTFISPQWPVAGKPILLSLALNLSQNNRAHADPWAALLRDMDAFHTNRCSRGLQGVTSLLRCGARSYDGGCRVESVKSSDSAALFRVHGLPCLSAVPSCARATALCKIPFEKSRRLCFQERISGGDQARPNLCLSASKHDVSAQLYFPEPHMLGSRWCGFQSDAAIQDNSAVNLCQNDKNKLVCVNSVETNEIARARSLEQ</sequence>
<dbReference type="EMBL" id="JAFBMS010000001">
    <property type="protein sequence ID" value="KAG9355242.1"/>
    <property type="molecule type" value="Genomic_DNA"/>
</dbReference>
<comment type="caution">
    <text evidence="1">The sequence shown here is derived from an EMBL/GenBank/DDBJ whole genome shotgun (WGS) entry which is preliminary data.</text>
</comment>
<protein>
    <submittedName>
        <fullName evidence="1">Uncharacterized protein</fullName>
    </submittedName>
</protein>
<evidence type="ECO:0000313" key="1">
    <source>
        <dbReference type="EMBL" id="KAG9355242.1"/>
    </source>
</evidence>
<proteinExistence type="predicted"/>
<name>A0A8T2PUT0_9TELE</name>
<gene>
    <name evidence="1" type="ORF">JZ751_000080</name>
</gene>